<proteinExistence type="predicted"/>
<protein>
    <submittedName>
        <fullName evidence="3">Uncharacterized protein LOC109127290</fullName>
    </submittedName>
</protein>
<feature type="transmembrane region" description="Helical" evidence="1">
    <location>
        <begin position="14"/>
        <end position="34"/>
    </location>
</feature>
<dbReference type="PANTHER" id="PTHR31228:SF25">
    <property type="entry name" value="CYSTATIN-LIKE PROTEIN-RELATED"/>
    <property type="match status" value="1"/>
</dbReference>
<sequence>MSIYVSPFGTKLEFVNYVSANVLGVQGFLFYITFWAKYLSSPNPEPKLYQAKVMKFMDEIKVSEYRLSPTQERMING</sequence>
<dbReference type="GeneID" id="109127290"/>
<reference evidence="3" key="2">
    <citation type="submission" date="2025-08" db="UniProtKB">
        <authorList>
            <consortium name="RefSeq"/>
        </authorList>
    </citation>
    <scope>IDENTIFICATION</scope>
    <source>
        <tissue evidence="3">Leaf</tissue>
    </source>
</reference>
<evidence type="ECO:0000313" key="2">
    <source>
        <dbReference type="Proteomes" id="UP000694864"/>
    </source>
</evidence>
<organism evidence="2 3">
    <name type="scientific">Camelina sativa</name>
    <name type="common">False flax</name>
    <name type="synonym">Myagrum sativum</name>
    <dbReference type="NCBI Taxonomy" id="90675"/>
    <lineage>
        <taxon>Eukaryota</taxon>
        <taxon>Viridiplantae</taxon>
        <taxon>Streptophyta</taxon>
        <taxon>Embryophyta</taxon>
        <taxon>Tracheophyta</taxon>
        <taxon>Spermatophyta</taxon>
        <taxon>Magnoliopsida</taxon>
        <taxon>eudicotyledons</taxon>
        <taxon>Gunneridae</taxon>
        <taxon>Pentapetalae</taxon>
        <taxon>rosids</taxon>
        <taxon>malvids</taxon>
        <taxon>Brassicales</taxon>
        <taxon>Brassicaceae</taxon>
        <taxon>Camelineae</taxon>
        <taxon>Camelina</taxon>
    </lineage>
</organism>
<evidence type="ECO:0000256" key="1">
    <source>
        <dbReference type="SAM" id="Phobius"/>
    </source>
</evidence>
<dbReference type="RefSeq" id="XP_019087420.1">
    <property type="nucleotide sequence ID" value="XM_019231875.1"/>
</dbReference>
<accession>A0ABM1QKY2</accession>
<keyword evidence="1" id="KW-1133">Transmembrane helix</keyword>
<keyword evidence="1" id="KW-0812">Transmembrane</keyword>
<reference evidence="2" key="1">
    <citation type="journal article" date="2014" name="Nat. Commun.">
        <title>The emerging biofuel crop Camelina sativa retains a highly undifferentiated hexaploid genome structure.</title>
        <authorList>
            <person name="Kagale S."/>
            <person name="Koh C."/>
            <person name="Nixon J."/>
            <person name="Bollina V."/>
            <person name="Clarke W.E."/>
            <person name="Tuteja R."/>
            <person name="Spillane C."/>
            <person name="Robinson S.J."/>
            <person name="Links M.G."/>
            <person name="Clarke C."/>
            <person name="Higgins E.E."/>
            <person name="Huebert T."/>
            <person name="Sharpe A.G."/>
            <person name="Parkin I.A."/>
        </authorList>
    </citation>
    <scope>NUCLEOTIDE SEQUENCE [LARGE SCALE GENOMIC DNA]</scope>
    <source>
        <strain evidence="2">cv. DH55</strain>
    </source>
</reference>
<gene>
    <name evidence="3" type="primary">LOC109127290</name>
</gene>
<dbReference type="Proteomes" id="UP000694864">
    <property type="component" value="Chromosome 11"/>
</dbReference>
<dbReference type="PANTHER" id="PTHR31228">
    <property type="entry name" value="CYSTATIN/MONELLIN SUPERFAMILY PROTEIN"/>
    <property type="match status" value="1"/>
</dbReference>
<dbReference type="Gene3D" id="3.10.450.10">
    <property type="match status" value="1"/>
</dbReference>
<evidence type="ECO:0000313" key="3">
    <source>
        <dbReference type="RefSeq" id="XP_019087420.1"/>
    </source>
</evidence>
<keyword evidence="2" id="KW-1185">Reference proteome</keyword>
<keyword evidence="1" id="KW-0472">Membrane</keyword>
<name>A0ABM1QKY2_CAMSA</name>